<dbReference type="STRING" id="1121476.SAMN02745751_00073"/>
<evidence type="ECO:0000313" key="10">
    <source>
        <dbReference type="EMBL" id="SHI34221.1"/>
    </source>
</evidence>
<name>A0A1M6ACS9_9FIRM</name>
<evidence type="ECO:0000256" key="5">
    <source>
        <dbReference type="ARBA" id="ARBA00022898"/>
    </source>
</evidence>
<dbReference type="Pfam" id="PF00291">
    <property type="entry name" value="PALP"/>
    <property type="match status" value="1"/>
</dbReference>
<dbReference type="GO" id="GO:0006567">
    <property type="term" value="P:L-threonine catabolic process"/>
    <property type="evidence" value="ECO:0007669"/>
    <property type="project" value="TreeGrafter"/>
</dbReference>
<dbReference type="GO" id="GO:0004794">
    <property type="term" value="F:threonine deaminase activity"/>
    <property type="evidence" value="ECO:0007669"/>
    <property type="project" value="UniProtKB-EC"/>
</dbReference>
<comment type="catalytic activity">
    <reaction evidence="1">
        <text>L-threonine = 2-oxobutanoate + NH4(+)</text>
        <dbReference type="Rhea" id="RHEA:22108"/>
        <dbReference type="ChEBI" id="CHEBI:16763"/>
        <dbReference type="ChEBI" id="CHEBI:28938"/>
        <dbReference type="ChEBI" id="CHEBI:57926"/>
        <dbReference type="EC" id="4.3.1.19"/>
    </reaction>
</comment>
<evidence type="ECO:0000256" key="1">
    <source>
        <dbReference type="ARBA" id="ARBA00001274"/>
    </source>
</evidence>
<keyword evidence="11" id="KW-1185">Reference proteome</keyword>
<accession>A0A1M6ACS9</accession>
<dbReference type="FunFam" id="3.40.50.1100:FF:000005">
    <property type="entry name" value="Threonine dehydratase catabolic"/>
    <property type="match status" value="1"/>
</dbReference>
<gene>
    <name evidence="10" type="ORF">SAMN02745751_00073</name>
</gene>
<evidence type="ECO:0000256" key="6">
    <source>
        <dbReference type="ARBA" id="ARBA00023239"/>
    </source>
</evidence>
<organism evidence="10 11">
    <name type="scientific">Dethiosulfatibacter aminovorans DSM 17477</name>
    <dbReference type="NCBI Taxonomy" id="1121476"/>
    <lineage>
        <taxon>Bacteria</taxon>
        <taxon>Bacillati</taxon>
        <taxon>Bacillota</taxon>
        <taxon>Tissierellia</taxon>
        <taxon>Dethiosulfatibacter</taxon>
    </lineage>
</organism>
<keyword evidence="6" id="KW-0456">Lyase</keyword>
<dbReference type="InterPro" id="IPR001926">
    <property type="entry name" value="TrpB-like_PALP"/>
</dbReference>
<comment type="function">
    <text evidence="7">Catalyzes the anaerobic formation of alpha-ketobutyrate and ammonia from threonine in a two-step reaction. The first step involved a dehydration of threonine and a production of enamine intermediates (aminocrotonate), which tautomerizes to its imine form (iminobutyrate). Both intermediates are unstable and short-lived. The second step is the nonenzymatic hydrolysis of the enamine/imine intermediates to form 2-ketobutyrate and free ammonia. In the low water environment of the cell, the second step is accelerated by RidA.</text>
</comment>
<dbReference type="EMBL" id="FQZL01000004">
    <property type="protein sequence ID" value="SHI34221.1"/>
    <property type="molecule type" value="Genomic_DNA"/>
</dbReference>
<evidence type="ECO:0000256" key="3">
    <source>
        <dbReference type="ARBA" id="ARBA00010869"/>
    </source>
</evidence>
<dbReference type="InterPro" id="IPR050147">
    <property type="entry name" value="Ser/Thr_Dehydratase"/>
</dbReference>
<dbReference type="SUPFAM" id="SSF53686">
    <property type="entry name" value="Tryptophan synthase beta subunit-like PLP-dependent enzymes"/>
    <property type="match status" value="1"/>
</dbReference>
<evidence type="ECO:0000313" key="11">
    <source>
        <dbReference type="Proteomes" id="UP000184052"/>
    </source>
</evidence>
<dbReference type="Gene3D" id="3.40.50.1100">
    <property type="match status" value="2"/>
</dbReference>
<reference evidence="10 11" key="1">
    <citation type="submission" date="2016-11" db="EMBL/GenBank/DDBJ databases">
        <authorList>
            <person name="Jaros S."/>
            <person name="Januszkiewicz K."/>
            <person name="Wedrychowicz H."/>
        </authorList>
    </citation>
    <scope>NUCLEOTIDE SEQUENCE [LARGE SCALE GENOMIC DNA]</scope>
    <source>
        <strain evidence="10 11">DSM 17477</strain>
    </source>
</reference>
<evidence type="ECO:0000256" key="2">
    <source>
        <dbReference type="ARBA" id="ARBA00001933"/>
    </source>
</evidence>
<protein>
    <recommendedName>
        <fullName evidence="4">threonine ammonia-lyase</fullName>
        <ecNumber evidence="4">4.3.1.19</ecNumber>
    </recommendedName>
    <alternativeName>
        <fullName evidence="8">Threonine deaminase</fullName>
    </alternativeName>
</protein>
<dbReference type="CDD" id="cd01562">
    <property type="entry name" value="Thr-dehyd"/>
    <property type="match status" value="1"/>
</dbReference>
<dbReference type="GO" id="GO:0009097">
    <property type="term" value="P:isoleucine biosynthetic process"/>
    <property type="evidence" value="ECO:0007669"/>
    <property type="project" value="TreeGrafter"/>
</dbReference>
<evidence type="ECO:0000256" key="4">
    <source>
        <dbReference type="ARBA" id="ARBA00012096"/>
    </source>
</evidence>
<dbReference type="OrthoDB" id="9811476at2"/>
<dbReference type="RefSeq" id="WP_073045424.1">
    <property type="nucleotide sequence ID" value="NZ_FQZL01000004.1"/>
</dbReference>
<dbReference type="InterPro" id="IPR036052">
    <property type="entry name" value="TrpB-like_PALP_sf"/>
</dbReference>
<keyword evidence="5" id="KW-0663">Pyridoxal phosphate</keyword>
<comment type="cofactor">
    <cofactor evidence="2">
        <name>pyridoxal 5'-phosphate</name>
        <dbReference type="ChEBI" id="CHEBI:597326"/>
    </cofactor>
</comment>
<dbReference type="AlphaFoldDB" id="A0A1M6ACS9"/>
<sequence length="321" mass="34961">MINSKMIVQANKRIKKYLKETPLRKSLKLSSGDTEVWLKLENEQPTVRSYKVRGVVNKLLSLSEEEIEKGVMAVSSGNHGAALAYMSSMLGIERCVIYAAETTPKPKVDKMRFFGAEVRLGGSNYDEAHKIAEREMKKEGLVEINTCEDPVLICGQGTIGLEMLFQEPELDCIVVPIGGGAMITGISVIAKALCPKIEIIGVQTESCPAMVKSIEDNICYEYFESAPSVCDALIGGVGRIGFDMAGECIDEILLVPESKIKEAVGKMLLEENIVAEPSSAICYGAYCMYSERFKGKKTGLVISGGNINEDLIKEIIGTKAI</sequence>
<proteinExistence type="inferred from homology"/>
<dbReference type="Proteomes" id="UP000184052">
    <property type="component" value="Unassembled WGS sequence"/>
</dbReference>
<dbReference type="PANTHER" id="PTHR48078:SF6">
    <property type="entry name" value="L-THREONINE DEHYDRATASE CATABOLIC TDCB"/>
    <property type="match status" value="1"/>
</dbReference>
<evidence type="ECO:0000256" key="7">
    <source>
        <dbReference type="ARBA" id="ARBA00025527"/>
    </source>
</evidence>
<comment type="similarity">
    <text evidence="3">Belongs to the serine/threonine dehydratase family.</text>
</comment>
<evidence type="ECO:0000256" key="8">
    <source>
        <dbReference type="ARBA" id="ARBA00031427"/>
    </source>
</evidence>
<dbReference type="GO" id="GO:0003941">
    <property type="term" value="F:L-serine ammonia-lyase activity"/>
    <property type="evidence" value="ECO:0007669"/>
    <property type="project" value="TreeGrafter"/>
</dbReference>
<evidence type="ECO:0000259" key="9">
    <source>
        <dbReference type="Pfam" id="PF00291"/>
    </source>
</evidence>
<dbReference type="GO" id="GO:0006565">
    <property type="term" value="P:L-serine catabolic process"/>
    <property type="evidence" value="ECO:0007669"/>
    <property type="project" value="TreeGrafter"/>
</dbReference>
<dbReference type="EC" id="4.3.1.19" evidence="4"/>
<dbReference type="PANTHER" id="PTHR48078">
    <property type="entry name" value="THREONINE DEHYDRATASE, MITOCHONDRIAL-RELATED"/>
    <property type="match status" value="1"/>
</dbReference>
<feature type="domain" description="Tryptophan synthase beta chain-like PALP" evidence="9">
    <location>
        <begin position="17"/>
        <end position="304"/>
    </location>
</feature>